<evidence type="ECO:0000256" key="6">
    <source>
        <dbReference type="SAM" id="Phobius"/>
    </source>
</evidence>
<dbReference type="InterPro" id="IPR029058">
    <property type="entry name" value="AB_hydrolase_fold"/>
</dbReference>
<dbReference type="EMBL" id="GECU01000675">
    <property type="protein sequence ID" value="JAT07032.1"/>
    <property type="molecule type" value="Transcribed_RNA"/>
</dbReference>
<comment type="subcellular location">
    <subcellularLocation>
        <location evidence="1">Membrane</location>
        <topology evidence="1">Multi-pass membrane protein</topology>
    </subcellularLocation>
</comment>
<protein>
    <recommendedName>
        <fullName evidence="8">Transmembrane and coiled-coil domain-containing protein 4</fullName>
    </recommendedName>
</protein>
<accession>A0A1B6K6E6</accession>
<proteinExistence type="inferred from homology"/>
<evidence type="ECO:0000256" key="2">
    <source>
        <dbReference type="ARBA" id="ARBA00009824"/>
    </source>
</evidence>
<keyword evidence="4 6" id="KW-1133">Transmembrane helix</keyword>
<keyword evidence="3 6" id="KW-0812">Transmembrane</keyword>
<evidence type="ECO:0008006" key="8">
    <source>
        <dbReference type="Google" id="ProtNLM"/>
    </source>
</evidence>
<comment type="similarity">
    <text evidence="2">Belongs to the TMCO4 family.</text>
</comment>
<dbReference type="GO" id="GO:0016020">
    <property type="term" value="C:membrane"/>
    <property type="evidence" value="ECO:0007669"/>
    <property type="project" value="UniProtKB-SubCell"/>
</dbReference>
<feature type="transmembrane region" description="Helical" evidence="6">
    <location>
        <begin position="215"/>
        <end position="238"/>
    </location>
</feature>
<dbReference type="Gene3D" id="3.40.50.1820">
    <property type="entry name" value="alpha/beta hydrolase"/>
    <property type="match status" value="1"/>
</dbReference>
<gene>
    <name evidence="7" type="ORF">g.44173</name>
</gene>
<evidence type="ECO:0000256" key="1">
    <source>
        <dbReference type="ARBA" id="ARBA00004141"/>
    </source>
</evidence>
<organism evidence="7">
    <name type="scientific">Homalodisca liturata</name>
    <dbReference type="NCBI Taxonomy" id="320908"/>
    <lineage>
        <taxon>Eukaryota</taxon>
        <taxon>Metazoa</taxon>
        <taxon>Ecdysozoa</taxon>
        <taxon>Arthropoda</taxon>
        <taxon>Hexapoda</taxon>
        <taxon>Insecta</taxon>
        <taxon>Pterygota</taxon>
        <taxon>Neoptera</taxon>
        <taxon>Paraneoptera</taxon>
        <taxon>Hemiptera</taxon>
        <taxon>Auchenorrhyncha</taxon>
        <taxon>Membracoidea</taxon>
        <taxon>Cicadellidae</taxon>
        <taxon>Cicadellinae</taxon>
        <taxon>Proconiini</taxon>
        <taxon>Homalodisca</taxon>
    </lineage>
</organism>
<evidence type="ECO:0000256" key="5">
    <source>
        <dbReference type="ARBA" id="ARBA00023136"/>
    </source>
</evidence>
<evidence type="ECO:0000256" key="4">
    <source>
        <dbReference type="ARBA" id="ARBA00022989"/>
    </source>
</evidence>
<keyword evidence="5 6" id="KW-0472">Membrane</keyword>
<name>A0A1B6K6E6_9HEMI</name>
<dbReference type="AlphaFoldDB" id="A0A1B6K6E6"/>
<dbReference type="PANTHER" id="PTHR17920">
    <property type="entry name" value="TRANSMEMBRANE AND COILED-COIL DOMAIN-CONTAINING PROTEIN 4 TMCO4"/>
    <property type="match status" value="1"/>
</dbReference>
<reference evidence="7" key="1">
    <citation type="submission" date="2015-11" db="EMBL/GenBank/DDBJ databases">
        <title>De novo transcriptome assembly of four potential Pierce s Disease insect vectors from Arizona vineyards.</title>
        <authorList>
            <person name="Tassone E.E."/>
        </authorList>
    </citation>
    <scope>NUCLEOTIDE SEQUENCE</scope>
</reference>
<dbReference type="InterPro" id="IPR007941">
    <property type="entry name" value="DUF726"/>
</dbReference>
<dbReference type="SUPFAM" id="SSF53474">
    <property type="entry name" value="alpha/beta-Hydrolases"/>
    <property type="match status" value="1"/>
</dbReference>
<dbReference type="Pfam" id="PF05277">
    <property type="entry name" value="DUF726"/>
    <property type="match status" value="1"/>
</dbReference>
<evidence type="ECO:0000256" key="3">
    <source>
        <dbReference type="ARBA" id="ARBA00022692"/>
    </source>
</evidence>
<evidence type="ECO:0000313" key="7">
    <source>
        <dbReference type="EMBL" id="JAT07032.1"/>
    </source>
</evidence>
<feature type="transmembrane region" description="Helical" evidence="6">
    <location>
        <begin position="177"/>
        <end position="203"/>
    </location>
</feature>
<dbReference type="PANTHER" id="PTHR17920:SF3">
    <property type="entry name" value="TRANSMEMBRANE AND COILED-COIL DOMAIN-CONTAINING PROTEIN 4"/>
    <property type="match status" value="1"/>
</dbReference>
<sequence length="582" mass="64179">MEMPAHSNSKPVNYCLLPDHLSDAGKYSYCAMCAVAMHELNNNEWDRSFTEHCLDLLLAHVKLPKAIKPAMQALMSGDVEQSLQPCFDVLREEKALAADWSIILYDFILVAVKDGSYDARWRVLVQYLAEQLGIANITIETYERSVIDCITRGVEEKSKSEKEESRSKKQTAKFKRYALVGLASIGGGALIGVTGGLAAPLIAGGLATLGLGGSAALLGTTVGVAVVGSLFGAAGAGLTGYKMHKRVGEIEEFTFDRLELEQTDNNNEPLSEIVSSRCQQLHISILISGWLKDESADNYVRPWMCVRASQEQYYLRYESRYLLEFGRAIEYILSMAFSIATQEVLKYTALSGLLSAVAWPGALLGLANIIDNPWSVCCRRSAQVGKQLAEVLLAREQGHRPVTLVGFSIGARVIYYCLREMAERGRCEGIVQDAVLIGAPCTGEPESWKKLTRVVAGRLINGYCRTDWLLKFLYRTLSMTSQDVAGLNPIEVNDRRICNVDLSEIVSGHSDYPDKICLILRTMKIRVKEGPCGDIKIPKAQTMDHLSTNLKSQSPLQLRRTWSVDALTSLKTQDAADDAMTS</sequence>